<feature type="transmembrane region" description="Helical" evidence="1">
    <location>
        <begin position="185"/>
        <end position="206"/>
    </location>
</feature>
<keyword evidence="1" id="KW-0812">Transmembrane</keyword>
<evidence type="ECO:0000256" key="1">
    <source>
        <dbReference type="SAM" id="Phobius"/>
    </source>
</evidence>
<sequence>MAAAYRNSSTDAAAARDGDSAAALLGSGARTAMTRIGNDSTAGLYPHVRTAAPYVVSPGVLAGKENGMAYLVDSRCPRTASQEEDVTVHYLGYRGEMLPYPTQTTVAVVDPAAAYYDSGEALPLASDQVFGGNKMTSVPAAAVDVGQDKVVGAFTERLRRWLPVLGISVASLAVAGLAAGEPDPAAGFGLFLMLIVGLSAVTISVIRA</sequence>
<keyword evidence="1" id="KW-1133">Transmembrane helix</keyword>
<name>A0ABC9BUQ5_9POAL</name>
<reference evidence="3" key="1">
    <citation type="submission" date="2024-06" db="EMBL/GenBank/DDBJ databases">
        <authorList>
            <person name="Ryan C."/>
        </authorList>
    </citation>
    <scope>NUCLEOTIDE SEQUENCE [LARGE SCALE GENOMIC DNA]</scope>
</reference>
<reference evidence="2 3" key="2">
    <citation type="submission" date="2024-10" db="EMBL/GenBank/DDBJ databases">
        <authorList>
            <person name="Ryan C."/>
        </authorList>
    </citation>
    <scope>NUCLEOTIDE SEQUENCE [LARGE SCALE GENOMIC DNA]</scope>
</reference>
<protein>
    <submittedName>
        <fullName evidence="2">Uncharacterized protein</fullName>
    </submittedName>
</protein>
<proteinExistence type="predicted"/>
<dbReference type="EMBL" id="OZ075137">
    <property type="protein sequence ID" value="CAL5008011.1"/>
    <property type="molecule type" value="Genomic_DNA"/>
</dbReference>
<feature type="transmembrane region" description="Helical" evidence="1">
    <location>
        <begin position="161"/>
        <end position="179"/>
    </location>
</feature>
<organism evidence="2 3">
    <name type="scientific">Urochloa decumbens</name>
    <dbReference type="NCBI Taxonomy" id="240449"/>
    <lineage>
        <taxon>Eukaryota</taxon>
        <taxon>Viridiplantae</taxon>
        <taxon>Streptophyta</taxon>
        <taxon>Embryophyta</taxon>
        <taxon>Tracheophyta</taxon>
        <taxon>Spermatophyta</taxon>
        <taxon>Magnoliopsida</taxon>
        <taxon>Liliopsida</taxon>
        <taxon>Poales</taxon>
        <taxon>Poaceae</taxon>
        <taxon>PACMAD clade</taxon>
        <taxon>Panicoideae</taxon>
        <taxon>Panicodae</taxon>
        <taxon>Paniceae</taxon>
        <taxon>Melinidinae</taxon>
        <taxon>Urochloa</taxon>
    </lineage>
</organism>
<accession>A0ABC9BUQ5</accession>
<evidence type="ECO:0000313" key="2">
    <source>
        <dbReference type="EMBL" id="CAL5008011.1"/>
    </source>
</evidence>
<keyword evidence="1" id="KW-0472">Membrane</keyword>
<gene>
    <name evidence="2" type="ORF">URODEC1_LOCUS68785</name>
</gene>
<keyword evidence="3" id="KW-1185">Reference proteome</keyword>
<dbReference type="Proteomes" id="UP001497457">
    <property type="component" value="Chromosome 27b"/>
</dbReference>
<evidence type="ECO:0000313" key="3">
    <source>
        <dbReference type="Proteomes" id="UP001497457"/>
    </source>
</evidence>
<dbReference type="AlphaFoldDB" id="A0ABC9BUQ5"/>